<evidence type="ECO:0000259" key="2">
    <source>
        <dbReference type="Pfam" id="PF18738"/>
    </source>
</evidence>
<dbReference type="Gene3D" id="1.25.40.20">
    <property type="entry name" value="Ankyrin repeat-containing domain"/>
    <property type="match status" value="1"/>
</dbReference>
<keyword evidence="4" id="KW-1185">Reference proteome</keyword>
<dbReference type="Pfam" id="PF12796">
    <property type="entry name" value="Ank_2"/>
    <property type="match status" value="1"/>
</dbReference>
<gene>
    <name evidence="3" type="ORF">MEDL_40107</name>
</gene>
<dbReference type="AlphaFoldDB" id="A0A8S3SZN6"/>
<dbReference type="SMART" id="SM00248">
    <property type="entry name" value="ANK"/>
    <property type="match status" value="2"/>
</dbReference>
<evidence type="ECO:0000313" key="3">
    <source>
        <dbReference type="EMBL" id="CAG2226977.1"/>
    </source>
</evidence>
<feature type="domain" description="DZIP3-like HEPN" evidence="2">
    <location>
        <begin position="37"/>
        <end position="73"/>
    </location>
</feature>
<reference evidence="3" key="1">
    <citation type="submission" date="2021-03" db="EMBL/GenBank/DDBJ databases">
        <authorList>
            <person name="Bekaert M."/>
        </authorList>
    </citation>
    <scope>NUCLEOTIDE SEQUENCE</scope>
</reference>
<evidence type="ECO:0000313" key="4">
    <source>
        <dbReference type="Proteomes" id="UP000683360"/>
    </source>
</evidence>
<keyword evidence="1" id="KW-0040">ANK repeat</keyword>
<dbReference type="InterPro" id="IPR002110">
    <property type="entry name" value="Ankyrin_rpt"/>
</dbReference>
<feature type="repeat" description="ANK" evidence="1">
    <location>
        <begin position="457"/>
        <end position="489"/>
    </location>
</feature>
<organism evidence="3 4">
    <name type="scientific">Mytilus edulis</name>
    <name type="common">Blue mussel</name>
    <dbReference type="NCBI Taxonomy" id="6550"/>
    <lineage>
        <taxon>Eukaryota</taxon>
        <taxon>Metazoa</taxon>
        <taxon>Spiralia</taxon>
        <taxon>Lophotrochozoa</taxon>
        <taxon>Mollusca</taxon>
        <taxon>Bivalvia</taxon>
        <taxon>Autobranchia</taxon>
        <taxon>Pteriomorphia</taxon>
        <taxon>Mytilida</taxon>
        <taxon>Mytiloidea</taxon>
        <taxon>Mytilidae</taxon>
        <taxon>Mytilinae</taxon>
        <taxon>Mytilus</taxon>
    </lineage>
</organism>
<accession>A0A8S3SZN6</accession>
<dbReference type="Proteomes" id="UP000683360">
    <property type="component" value="Unassembled WGS sequence"/>
</dbReference>
<protein>
    <recommendedName>
        <fullName evidence="2">DZIP3-like HEPN domain-containing protein</fullName>
    </recommendedName>
</protein>
<comment type="caution">
    <text evidence="3">The sequence shown here is derived from an EMBL/GenBank/DDBJ whole genome shotgun (WGS) entry which is preliminary data.</text>
</comment>
<dbReference type="Pfam" id="PF18738">
    <property type="entry name" value="HEPN_DZIP3"/>
    <property type="match status" value="2"/>
</dbReference>
<name>A0A8S3SZN6_MYTED</name>
<dbReference type="OrthoDB" id="2157354at2759"/>
<dbReference type="InterPro" id="IPR036770">
    <property type="entry name" value="Ankyrin_rpt-contain_sf"/>
</dbReference>
<dbReference type="PROSITE" id="PS50088">
    <property type="entry name" value="ANK_REPEAT"/>
    <property type="match status" value="1"/>
</dbReference>
<feature type="domain" description="DZIP3-like HEPN" evidence="2">
    <location>
        <begin position="74"/>
        <end position="139"/>
    </location>
</feature>
<proteinExistence type="predicted"/>
<dbReference type="PROSITE" id="PS50297">
    <property type="entry name" value="ANK_REP_REGION"/>
    <property type="match status" value="1"/>
</dbReference>
<dbReference type="InterPro" id="IPR041249">
    <property type="entry name" value="HEPN_DZIP3"/>
</dbReference>
<sequence>MATSISAEETYYLRIANLLLKVAPTAVRVKFDKEFCPSGLHTVLNQNKAKIQGLKQKRILNQKQWNLLFPSSVSTDTSEGAALSRIKYYRNEIAHNDGGTLTEQQFHQLWEEVSQAITLLGGQNFTQLCADLKVCYLDGHDKEVLIELRNIRSETIPKGAIVYVDITSEKYALSWKERSLIAEVYLSTNDVNVLKRSKIVMKYDFFPLLCQLYSSKGNSDVETYFTDPIEAINVELEFLMNETDQTTFATLFLFVIYNNCIDENIFNRSAEIRNILLNLSDHFEISSVLSTHVVKLELNKLINSFVKKCENSYSLVHDKIFDILVLFCGNKYFDLCLAVAHTDIIRDRFQFLSLNAEESEGMITVAADKENAYFDRILNDIRGGHIENVFTNIQITFMSYQENLLEHLKNNKDLLNIVLSLSEKESSPLITVVNQGLIYLVHSLIDLGFNVNVRNELGRSPLFIAAGSGYTEIVKLLLNKTANPDICDHKKYPHFTWHVCVTTLKL</sequence>
<evidence type="ECO:0000256" key="1">
    <source>
        <dbReference type="PROSITE-ProRule" id="PRU00023"/>
    </source>
</evidence>
<dbReference type="EMBL" id="CAJPWZ010001948">
    <property type="protein sequence ID" value="CAG2226977.1"/>
    <property type="molecule type" value="Genomic_DNA"/>
</dbReference>
<dbReference type="SUPFAM" id="SSF48403">
    <property type="entry name" value="Ankyrin repeat"/>
    <property type="match status" value="1"/>
</dbReference>